<protein>
    <submittedName>
        <fullName evidence="2">Uncharacterized protein</fullName>
    </submittedName>
</protein>
<dbReference type="PANTHER" id="PTHR31985">
    <property type="entry name" value="ETHYLENE-RESPONSIVE TRANSCRIPTION FACTOR ERF042-RELATED"/>
    <property type="match status" value="1"/>
</dbReference>
<organism evidence="2 3">
    <name type="scientific">Anisodus tanguticus</name>
    <dbReference type="NCBI Taxonomy" id="243964"/>
    <lineage>
        <taxon>Eukaryota</taxon>
        <taxon>Viridiplantae</taxon>
        <taxon>Streptophyta</taxon>
        <taxon>Embryophyta</taxon>
        <taxon>Tracheophyta</taxon>
        <taxon>Spermatophyta</taxon>
        <taxon>Magnoliopsida</taxon>
        <taxon>eudicotyledons</taxon>
        <taxon>Gunneridae</taxon>
        <taxon>Pentapetalae</taxon>
        <taxon>asterids</taxon>
        <taxon>lamiids</taxon>
        <taxon>Solanales</taxon>
        <taxon>Solanaceae</taxon>
        <taxon>Solanoideae</taxon>
        <taxon>Hyoscyameae</taxon>
        <taxon>Anisodus</taxon>
    </lineage>
</organism>
<gene>
    <name evidence="2" type="ORF">RND71_021713</name>
</gene>
<dbReference type="EMBL" id="JAVYJV010000011">
    <property type="protein sequence ID" value="KAK4359484.1"/>
    <property type="molecule type" value="Genomic_DNA"/>
</dbReference>
<dbReference type="Proteomes" id="UP001291623">
    <property type="component" value="Unassembled WGS sequence"/>
</dbReference>
<name>A0AAE1VFH4_9SOLA</name>
<comment type="caution">
    <text evidence="2">The sequence shown here is derived from an EMBL/GenBank/DDBJ whole genome shotgun (WGS) entry which is preliminary data.</text>
</comment>
<dbReference type="PANTHER" id="PTHR31985:SF244">
    <property type="entry name" value="ETHYLENE-RESPONSIVE TRANSCRIPTION FACTOR TINY-LIKE"/>
    <property type="match status" value="1"/>
</dbReference>
<keyword evidence="3" id="KW-1185">Reference proteome</keyword>
<evidence type="ECO:0000313" key="3">
    <source>
        <dbReference type="Proteomes" id="UP001291623"/>
    </source>
</evidence>
<dbReference type="InterPro" id="IPR051032">
    <property type="entry name" value="AP2/ERF_TF_ERF_subfamily"/>
</dbReference>
<evidence type="ECO:0000313" key="2">
    <source>
        <dbReference type="EMBL" id="KAK4359484.1"/>
    </source>
</evidence>
<evidence type="ECO:0000256" key="1">
    <source>
        <dbReference type="ARBA" id="ARBA00024343"/>
    </source>
</evidence>
<accession>A0AAE1VFH4</accession>
<comment type="similarity">
    <text evidence="1">Belongs to the AP2/ERF transcription factor family. ERF subfamily.</text>
</comment>
<sequence>MAARAHDVAALSIKGSSTILNFPQLVEYLPRPASVSPRDVQAGAAKAADMDELKSISSTLFNTSMETTGASEELGQLIELPSLEGTFDSADRWVYPLWDDLDGEFYGRFFEEIAIGESLIPTSILETMKWT</sequence>
<proteinExistence type="inferred from homology"/>
<reference evidence="2" key="1">
    <citation type="submission" date="2023-12" db="EMBL/GenBank/DDBJ databases">
        <title>Genome assembly of Anisodus tanguticus.</title>
        <authorList>
            <person name="Wang Y.-J."/>
        </authorList>
    </citation>
    <scope>NUCLEOTIDE SEQUENCE</scope>
    <source>
        <strain evidence="2">KB-2021</strain>
        <tissue evidence="2">Leaf</tissue>
    </source>
</reference>
<dbReference type="AlphaFoldDB" id="A0AAE1VFH4"/>